<evidence type="ECO:0000313" key="1">
    <source>
        <dbReference type="EMBL" id="CAG8976304.1"/>
    </source>
</evidence>
<evidence type="ECO:0000313" key="2">
    <source>
        <dbReference type="Proteomes" id="UP000701801"/>
    </source>
</evidence>
<dbReference type="EMBL" id="CAJVRM010000172">
    <property type="protein sequence ID" value="CAG8976304.1"/>
    <property type="molecule type" value="Genomic_DNA"/>
</dbReference>
<organism evidence="1 2">
    <name type="scientific">Hymenoscyphus albidus</name>
    <dbReference type="NCBI Taxonomy" id="595503"/>
    <lineage>
        <taxon>Eukaryota</taxon>
        <taxon>Fungi</taxon>
        <taxon>Dikarya</taxon>
        <taxon>Ascomycota</taxon>
        <taxon>Pezizomycotina</taxon>
        <taxon>Leotiomycetes</taxon>
        <taxon>Helotiales</taxon>
        <taxon>Helotiaceae</taxon>
        <taxon>Hymenoscyphus</taxon>
    </lineage>
</organism>
<gene>
    <name evidence="1" type="ORF">HYALB_00005710</name>
</gene>
<dbReference type="Proteomes" id="UP000701801">
    <property type="component" value="Unassembled WGS sequence"/>
</dbReference>
<protein>
    <submittedName>
        <fullName evidence="1">Uncharacterized protein</fullName>
    </submittedName>
</protein>
<proteinExistence type="predicted"/>
<comment type="caution">
    <text evidence="1">The sequence shown here is derived from an EMBL/GenBank/DDBJ whole genome shotgun (WGS) entry which is preliminary data.</text>
</comment>
<name>A0A9N9Q5W6_9HELO</name>
<dbReference type="OrthoDB" id="10610389at2759"/>
<accession>A0A9N9Q5W6</accession>
<dbReference type="AlphaFoldDB" id="A0A9N9Q5W6"/>
<keyword evidence="2" id="KW-1185">Reference proteome</keyword>
<reference evidence="1" key="1">
    <citation type="submission" date="2021-07" db="EMBL/GenBank/DDBJ databases">
        <authorList>
            <person name="Durling M."/>
        </authorList>
    </citation>
    <scope>NUCLEOTIDE SEQUENCE</scope>
</reference>
<sequence>MLDVALCSSTGWHGRLLEFSLTSPEFEFENHECLLCPPLPLYRDGEPAFRKHNTLITATACAPGSCRNEGLRSRTRVAYLVENTRRHYYCRYGVTESQFILKLRRNTRYLQSIRGMIIKDDSPSYKLIGECLNTETQNMPVTDV</sequence>